<evidence type="ECO:0000259" key="6">
    <source>
        <dbReference type="Pfam" id="PF00933"/>
    </source>
</evidence>
<dbReference type="NCBIfam" id="NF003740">
    <property type="entry name" value="PRK05337.1"/>
    <property type="match status" value="1"/>
</dbReference>
<sequence length="363" mass="40303">MVKKKDERQDFSLRYAIHHMTLNEKIGQMIIAGIPGTKVDEQTRSLIHDYKVGGFIFYSDNLETPKQSIQLVNRLKQENKDNPYPLFMSVDQEGGAVSRLPGLSRLPDNQTIGKRDDPAYSYTIGRKLGRQTRAFGMNLDFAPVMDINSNPNNPVIGDRSFGDDQDVVSKLGIRTMKGIKAEQVIPVIKHFPGHGDTSVDSHEQLPKVDKNLRELSELELIPFQQAIAQGADAVLVAHILLPNIGATLPSSMSRTVITDILRKKLGYNGVVITDDMTMKAVTNHYDIGDAAVKSVQAGSDIVLIAHGHDNVTSAIKQVKTAIQRGDISEEQIEKSVERIIQLKLDYGIDDKQVNEIDVKELNK</sequence>
<dbReference type="Proteomes" id="UP001281447">
    <property type="component" value="Unassembled WGS sequence"/>
</dbReference>
<dbReference type="InterPro" id="IPR050226">
    <property type="entry name" value="NagZ_Beta-hexosaminidase"/>
</dbReference>
<dbReference type="PROSITE" id="PS00775">
    <property type="entry name" value="GLYCOSYL_HYDROL_F3"/>
    <property type="match status" value="1"/>
</dbReference>
<keyword evidence="5 7" id="KW-0326">Glycosidase</keyword>
<dbReference type="PANTHER" id="PTHR30480:SF13">
    <property type="entry name" value="BETA-HEXOSAMINIDASE"/>
    <property type="match status" value="1"/>
</dbReference>
<name>A0ABU5C300_9BACI</name>
<evidence type="ECO:0000256" key="2">
    <source>
        <dbReference type="ARBA" id="ARBA00005336"/>
    </source>
</evidence>
<evidence type="ECO:0000256" key="3">
    <source>
        <dbReference type="ARBA" id="ARBA00012663"/>
    </source>
</evidence>
<dbReference type="EMBL" id="JAWDIP010000003">
    <property type="protein sequence ID" value="MDY0393490.1"/>
    <property type="molecule type" value="Genomic_DNA"/>
</dbReference>
<feature type="domain" description="Glycoside hydrolase family 3 N-terminal" evidence="6">
    <location>
        <begin position="21"/>
        <end position="342"/>
    </location>
</feature>
<evidence type="ECO:0000313" key="7">
    <source>
        <dbReference type="EMBL" id="MDY0393490.1"/>
    </source>
</evidence>
<organism evidence="7 8">
    <name type="scientific">Tigheibacillus halophilus</name>
    <dbReference type="NCBI Taxonomy" id="361280"/>
    <lineage>
        <taxon>Bacteria</taxon>
        <taxon>Bacillati</taxon>
        <taxon>Bacillota</taxon>
        <taxon>Bacilli</taxon>
        <taxon>Bacillales</taxon>
        <taxon>Bacillaceae</taxon>
        <taxon>Tigheibacillus</taxon>
    </lineage>
</organism>
<dbReference type="InterPro" id="IPR019800">
    <property type="entry name" value="Glyco_hydro_3_AS"/>
</dbReference>
<dbReference type="InterPro" id="IPR001764">
    <property type="entry name" value="Glyco_hydro_3_N"/>
</dbReference>
<keyword evidence="4 7" id="KW-0378">Hydrolase</keyword>
<gene>
    <name evidence="7" type="primary">nagZ</name>
    <name evidence="7" type="ORF">RWE15_02400</name>
</gene>
<dbReference type="Pfam" id="PF00933">
    <property type="entry name" value="Glyco_hydro_3"/>
    <property type="match status" value="1"/>
</dbReference>
<evidence type="ECO:0000256" key="5">
    <source>
        <dbReference type="ARBA" id="ARBA00023295"/>
    </source>
</evidence>
<dbReference type="PANTHER" id="PTHR30480">
    <property type="entry name" value="BETA-HEXOSAMINIDASE-RELATED"/>
    <property type="match status" value="1"/>
</dbReference>
<comment type="caution">
    <text evidence="7">The sequence shown here is derived from an EMBL/GenBank/DDBJ whole genome shotgun (WGS) entry which is preliminary data.</text>
</comment>
<proteinExistence type="inferred from homology"/>
<dbReference type="EC" id="3.2.1.52" evidence="3"/>
<comment type="catalytic activity">
    <reaction evidence="1">
        <text>Hydrolysis of terminal non-reducing N-acetyl-D-hexosamine residues in N-acetyl-beta-D-hexosaminides.</text>
        <dbReference type="EC" id="3.2.1.52"/>
    </reaction>
</comment>
<reference evidence="7 8" key="1">
    <citation type="submission" date="2023-10" db="EMBL/GenBank/DDBJ databases">
        <title>Virgibacillus halophilus 5B73C genome.</title>
        <authorList>
            <person name="Miliotis G."/>
            <person name="Sengupta P."/>
            <person name="Hameed A."/>
            <person name="Chuvochina M."/>
            <person name="Mcdonagh F."/>
            <person name="Simpson A.C."/>
            <person name="Singh N.K."/>
            <person name="Rekha P.D."/>
            <person name="Raman K."/>
            <person name="Hugenholtz P."/>
            <person name="Venkateswaran K."/>
        </authorList>
    </citation>
    <scope>NUCLEOTIDE SEQUENCE [LARGE SCALE GENOMIC DNA]</scope>
    <source>
        <strain evidence="7 8">5B73C</strain>
    </source>
</reference>
<evidence type="ECO:0000256" key="4">
    <source>
        <dbReference type="ARBA" id="ARBA00022801"/>
    </source>
</evidence>
<dbReference type="InterPro" id="IPR036962">
    <property type="entry name" value="Glyco_hydro_3_N_sf"/>
</dbReference>
<evidence type="ECO:0000313" key="8">
    <source>
        <dbReference type="Proteomes" id="UP001281447"/>
    </source>
</evidence>
<protein>
    <recommendedName>
        <fullName evidence="3">beta-N-acetylhexosaminidase</fullName>
        <ecNumber evidence="3">3.2.1.52</ecNumber>
    </recommendedName>
</protein>
<dbReference type="InterPro" id="IPR017853">
    <property type="entry name" value="GH"/>
</dbReference>
<dbReference type="GO" id="GO:0004563">
    <property type="term" value="F:beta-N-acetylhexosaminidase activity"/>
    <property type="evidence" value="ECO:0007669"/>
    <property type="project" value="UniProtKB-EC"/>
</dbReference>
<dbReference type="SUPFAM" id="SSF51445">
    <property type="entry name" value="(Trans)glycosidases"/>
    <property type="match status" value="1"/>
</dbReference>
<accession>A0ABU5C300</accession>
<keyword evidence="8" id="KW-1185">Reference proteome</keyword>
<evidence type="ECO:0000256" key="1">
    <source>
        <dbReference type="ARBA" id="ARBA00001231"/>
    </source>
</evidence>
<dbReference type="Gene3D" id="3.20.20.300">
    <property type="entry name" value="Glycoside hydrolase, family 3, N-terminal domain"/>
    <property type="match status" value="1"/>
</dbReference>
<comment type="similarity">
    <text evidence="2">Belongs to the glycosyl hydrolase 3 family.</text>
</comment>